<feature type="compositionally biased region" description="Basic and acidic residues" evidence="4">
    <location>
        <begin position="915"/>
        <end position="926"/>
    </location>
</feature>
<evidence type="ECO:0008006" key="7">
    <source>
        <dbReference type="Google" id="ProtNLM"/>
    </source>
</evidence>
<dbReference type="PANTHER" id="PTHR22461">
    <property type="entry name" value="SERINE-RICH COILED-COIL DOMAIN-CONTAINING PROTEIN 2-RELATED"/>
    <property type="match status" value="1"/>
</dbReference>
<gene>
    <name evidence="5" type="ORF">HF521_007476</name>
</gene>
<evidence type="ECO:0000313" key="6">
    <source>
        <dbReference type="Proteomes" id="UP000606274"/>
    </source>
</evidence>
<dbReference type="AlphaFoldDB" id="A0A8T0AP23"/>
<feature type="compositionally biased region" description="Low complexity" evidence="4">
    <location>
        <begin position="628"/>
        <end position="641"/>
    </location>
</feature>
<feature type="compositionally biased region" description="Polar residues" evidence="4">
    <location>
        <begin position="318"/>
        <end position="334"/>
    </location>
</feature>
<accession>A0A8T0AP23</accession>
<feature type="region of interest" description="Disordered" evidence="4">
    <location>
        <begin position="868"/>
        <end position="941"/>
    </location>
</feature>
<evidence type="ECO:0000256" key="4">
    <source>
        <dbReference type="SAM" id="MobiDB-lite"/>
    </source>
</evidence>
<reference evidence="5" key="1">
    <citation type="submission" date="2020-08" db="EMBL/GenBank/DDBJ databases">
        <title>Chromosome-level assembly of Southern catfish (Silurus meridionalis) provides insights into visual adaptation to the nocturnal and benthic lifestyles.</title>
        <authorList>
            <person name="Zhang Y."/>
            <person name="Wang D."/>
            <person name="Peng Z."/>
        </authorList>
    </citation>
    <scope>NUCLEOTIDE SEQUENCE</scope>
    <source>
        <strain evidence="5">SWU-2019-XX</strain>
        <tissue evidence="5">Muscle</tissue>
    </source>
</reference>
<dbReference type="GO" id="GO:0008017">
    <property type="term" value="F:microtubule binding"/>
    <property type="evidence" value="ECO:0007669"/>
    <property type="project" value="TreeGrafter"/>
</dbReference>
<dbReference type="InterPro" id="IPR029627">
    <property type="entry name" value="CCSER"/>
</dbReference>
<feature type="coiled-coil region" evidence="3">
    <location>
        <begin position="648"/>
        <end position="675"/>
    </location>
</feature>
<feature type="region of interest" description="Disordered" evidence="4">
    <location>
        <begin position="1"/>
        <end position="35"/>
    </location>
</feature>
<evidence type="ECO:0000256" key="3">
    <source>
        <dbReference type="SAM" id="Coils"/>
    </source>
</evidence>
<dbReference type="PANTHER" id="PTHR22461:SF2">
    <property type="entry name" value="SERINE-RICH COILED-COIL DOMAIN-CONTAINING PROTEIN 2"/>
    <property type="match status" value="1"/>
</dbReference>
<dbReference type="Proteomes" id="UP000606274">
    <property type="component" value="Unassembled WGS sequence"/>
</dbReference>
<proteinExistence type="inferred from homology"/>
<keyword evidence="2 3" id="KW-0175">Coiled coil</keyword>
<feature type="region of interest" description="Disordered" evidence="4">
    <location>
        <begin position="723"/>
        <end position="756"/>
    </location>
</feature>
<evidence type="ECO:0000313" key="5">
    <source>
        <dbReference type="EMBL" id="KAF7693723.1"/>
    </source>
</evidence>
<dbReference type="EMBL" id="JABFDY010000018">
    <property type="protein sequence ID" value="KAF7693723.1"/>
    <property type="molecule type" value="Genomic_DNA"/>
</dbReference>
<evidence type="ECO:0000256" key="1">
    <source>
        <dbReference type="ARBA" id="ARBA00010949"/>
    </source>
</evidence>
<feature type="region of interest" description="Disordered" evidence="4">
    <location>
        <begin position="625"/>
        <end position="647"/>
    </location>
</feature>
<dbReference type="GO" id="GO:0015630">
    <property type="term" value="C:microtubule cytoskeleton"/>
    <property type="evidence" value="ECO:0007669"/>
    <property type="project" value="TreeGrafter"/>
</dbReference>
<feature type="compositionally biased region" description="Polar residues" evidence="4">
    <location>
        <begin position="110"/>
        <end position="122"/>
    </location>
</feature>
<sequence length="941" mass="101984">MEDTTLKQPTMVSRLPKFGSRATPAAGPITNGSSNNVSAGWAKAAPAGKPNGIIRVAATFPVKGRKGREECGEKVSDSGDETRAVLHSQQQPRSAVTVRQIRKPSASPLGKTQSSIPNIPSTIPRTITQTIKTNPCHSAPKQPPPIKPLCSKLGVNAAAACQGSPSSLQGSLSHSSDSLKSLSMENAVRSQSFSYLKRPAAATDPPLTRSFSFNRATELAKELPRPLAQSPIAKSPVTQASMVLDRVAKTTIATCTISSMPSSTMKKSLLPNCTDGKPSSVSYKLMRPSLIKQPRQVLPVKVQGKMDLSERVQECQEKSNNVSEPSRNTHSAGTTPEEPFSNMEASTSRGQSLEILEDMSLSSTSSLERNDVSEEYMDDFDDLGNGGGILFLPVHEGKNAHIGLFKEHNTLIGQCQERSLHSFVSETVDWDDIGLDGSNAVADALDRCGTQALCAESDLPHGSSLELSPSDSSGGTYMWDEEVLEPIGRPTQLCGSFDSNLNSMDILNNLDNLDSCDLEEDDLMLDVDLPEDVSLQSDVDQSERNFWPWIKRQQCRGRTEQLHCEERERDGDLGVYGNSHTLGLSVRESGHLFLDELILRHMTQDCTSVKEQLFHLRTLLQIEEDGSVGETEPSVSSPSSEEPSDQQVNELLKEVQKLREELRGKDVLISKLTQRLAAKVQVTPCICQQGELQRQEHQDKSTQTPWRAQNPQILQPFQPKASNHYKLARSSHQTLSEALSDPSVDVQPGDGPVKPQSCTVVLPDSASCNATLPPSVPSTAPAVSATAASLSSNTLNSDNLLLLLNTRLQINEPHNPRVQFSNCVPLRRTNPQSRDLQTFSRDKKAPVLIKTRGGEQVSLGRGVQGAFVSNPGFSGPSKTRHLPPPSRGLPCISSVSQSSLTPSPHSSGFRTSSAPRDEISSGRSKDPSNACNSRLPKPKSH</sequence>
<feature type="compositionally biased region" description="Low complexity" evidence="4">
    <location>
        <begin position="893"/>
        <end position="907"/>
    </location>
</feature>
<feature type="region of interest" description="Disordered" evidence="4">
    <location>
        <begin position="103"/>
        <end position="122"/>
    </location>
</feature>
<feature type="compositionally biased region" description="Polar residues" evidence="4">
    <location>
        <begin position="1"/>
        <end position="11"/>
    </location>
</feature>
<dbReference type="GO" id="GO:0001578">
    <property type="term" value="P:microtubule bundle formation"/>
    <property type="evidence" value="ECO:0007669"/>
    <property type="project" value="TreeGrafter"/>
</dbReference>
<organism evidence="5 6">
    <name type="scientific">Silurus meridionalis</name>
    <name type="common">Southern catfish</name>
    <name type="synonym">Silurus soldatovi meridionalis</name>
    <dbReference type="NCBI Taxonomy" id="175797"/>
    <lineage>
        <taxon>Eukaryota</taxon>
        <taxon>Metazoa</taxon>
        <taxon>Chordata</taxon>
        <taxon>Craniata</taxon>
        <taxon>Vertebrata</taxon>
        <taxon>Euteleostomi</taxon>
        <taxon>Actinopterygii</taxon>
        <taxon>Neopterygii</taxon>
        <taxon>Teleostei</taxon>
        <taxon>Ostariophysi</taxon>
        <taxon>Siluriformes</taxon>
        <taxon>Siluridae</taxon>
        <taxon>Silurus</taxon>
    </lineage>
</organism>
<feature type="region of interest" description="Disordered" evidence="4">
    <location>
        <begin position="310"/>
        <end position="349"/>
    </location>
</feature>
<evidence type="ECO:0000256" key="2">
    <source>
        <dbReference type="ARBA" id="ARBA00023054"/>
    </source>
</evidence>
<comment type="caution">
    <text evidence="5">The sequence shown here is derived from an EMBL/GenBank/DDBJ whole genome shotgun (WGS) entry which is preliminary data.</text>
</comment>
<protein>
    <recommendedName>
        <fullName evidence="7">Serine-rich coiled-coil domain-containing protein 2-like</fullName>
    </recommendedName>
</protein>
<name>A0A8T0AP23_SILME</name>
<keyword evidence="6" id="KW-1185">Reference proteome</keyword>
<comment type="similarity">
    <text evidence="1">Belongs to the CCSER family.</text>
</comment>